<dbReference type="InterPro" id="IPR000917">
    <property type="entry name" value="Sulfatase_N"/>
</dbReference>
<dbReference type="PANTHER" id="PTHR47371:SF3">
    <property type="entry name" value="PHOSPHOGLYCEROL TRANSFERASE I"/>
    <property type="match status" value="1"/>
</dbReference>
<dbReference type="PIRSF" id="PIRSF005091">
    <property type="entry name" value="Mmb_sulf_HI1246"/>
    <property type="match status" value="1"/>
</dbReference>
<keyword evidence="6 12" id="KW-1133">Transmembrane helix</keyword>
<evidence type="ECO:0000256" key="8">
    <source>
        <dbReference type="PIRNR" id="PIRNR005091"/>
    </source>
</evidence>
<comment type="caution">
    <text evidence="14">The sequence shown here is derived from an EMBL/GenBank/DDBJ whole genome shotgun (WGS) entry which is preliminary data.</text>
</comment>
<accession>A0A2V5K3P6</accession>
<evidence type="ECO:0000256" key="9">
    <source>
        <dbReference type="PIRSR" id="PIRSR005091-1"/>
    </source>
</evidence>
<keyword evidence="5 12" id="KW-0812">Transmembrane</keyword>
<evidence type="ECO:0000313" key="15">
    <source>
        <dbReference type="Proteomes" id="UP000247476"/>
    </source>
</evidence>
<feature type="transmembrane region" description="Helical" evidence="12">
    <location>
        <begin position="32"/>
        <end position="51"/>
    </location>
</feature>
<evidence type="ECO:0000256" key="6">
    <source>
        <dbReference type="ARBA" id="ARBA00022989"/>
    </source>
</evidence>
<evidence type="ECO:0000256" key="12">
    <source>
        <dbReference type="SAM" id="Phobius"/>
    </source>
</evidence>
<dbReference type="PANTHER" id="PTHR47371">
    <property type="entry name" value="LIPOTEICHOIC ACID SYNTHASE"/>
    <property type="match status" value="1"/>
</dbReference>
<dbReference type="GO" id="GO:0005886">
    <property type="term" value="C:plasma membrane"/>
    <property type="evidence" value="ECO:0007669"/>
    <property type="project" value="UniProtKB-SubCell"/>
</dbReference>
<dbReference type="Proteomes" id="UP000247476">
    <property type="component" value="Unassembled WGS sequence"/>
</dbReference>
<keyword evidence="10" id="KW-0479">Metal-binding</keyword>
<organism evidence="14 15">
    <name type="scientific">Paenibacillus flagellatus</name>
    <dbReference type="NCBI Taxonomy" id="2211139"/>
    <lineage>
        <taxon>Bacteria</taxon>
        <taxon>Bacillati</taxon>
        <taxon>Bacillota</taxon>
        <taxon>Bacilli</taxon>
        <taxon>Bacillales</taxon>
        <taxon>Paenibacillaceae</taxon>
        <taxon>Paenibacillus</taxon>
    </lineage>
</organism>
<feature type="binding site" evidence="11">
    <location>
        <position position="282"/>
    </location>
    <ligand>
        <name>Mn(2+)</name>
        <dbReference type="ChEBI" id="CHEBI:29035"/>
    </ligand>
</feature>
<keyword evidence="7 8" id="KW-0472">Membrane</keyword>
<evidence type="ECO:0000256" key="3">
    <source>
        <dbReference type="ARBA" id="ARBA00009983"/>
    </source>
</evidence>
<feature type="active site" evidence="9">
    <location>
        <position position="282"/>
    </location>
</feature>
<evidence type="ECO:0000256" key="10">
    <source>
        <dbReference type="PIRSR" id="PIRSR005091-2"/>
    </source>
</evidence>
<feature type="binding site" evidence="11">
    <location>
        <position position="458"/>
    </location>
    <ligand>
        <name>Mn(2+)</name>
        <dbReference type="ChEBI" id="CHEBI:29035"/>
    </ligand>
</feature>
<dbReference type="OrthoDB" id="5901192at2"/>
<dbReference type="RefSeq" id="WP_110840845.1">
    <property type="nucleotide sequence ID" value="NZ_QJVJ01000006.1"/>
</dbReference>
<comment type="similarity">
    <text evidence="3 8">Belongs to the LTA synthase family.</text>
</comment>
<feature type="binding site" evidence="10">
    <location>
        <position position="398"/>
    </location>
    <ligand>
        <name>substrate</name>
    </ligand>
</feature>
<keyword evidence="4 8" id="KW-1003">Cell membrane</keyword>
<feature type="transmembrane region" description="Helical" evidence="12">
    <location>
        <begin position="7"/>
        <end position="26"/>
    </location>
</feature>
<feature type="domain" description="Sulfatase N-terminal" evidence="13">
    <location>
        <begin position="232"/>
        <end position="525"/>
    </location>
</feature>
<feature type="transmembrane region" description="Helical" evidence="12">
    <location>
        <begin position="58"/>
        <end position="79"/>
    </location>
</feature>
<reference evidence="14 15" key="1">
    <citation type="submission" date="2018-05" db="EMBL/GenBank/DDBJ databases">
        <title>Paenibacillus flagellatus sp. nov., isolated from selenium mineral soil.</title>
        <authorList>
            <person name="Dai X."/>
        </authorList>
    </citation>
    <scope>NUCLEOTIDE SEQUENCE [LARGE SCALE GENOMIC DNA]</scope>
    <source>
        <strain evidence="14 15">DXL2</strain>
    </source>
</reference>
<gene>
    <name evidence="14" type="ORF">DLM86_14985</name>
</gene>
<dbReference type="Gene3D" id="3.30.1120.170">
    <property type="match status" value="1"/>
</dbReference>
<dbReference type="AlphaFoldDB" id="A0A2V5K3P6"/>
<feature type="binding site" evidence="11">
    <location>
        <position position="459"/>
    </location>
    <ligand>
        <name>Mn(2+)</name>
        <dbReference type="ChEBI" id="CHEBI:29035"/>
    </ligand>
</feature>
<keyword evidence="15" id="KW-1185">Reference proteome</keyword>
<dbReference type="SUPFAM" id="SSF53649">
    <property type="entry name" value="Alkaline phosphatase-like"/>
    <property type="match status" value="1"/>
</dbReference>
<evidence type="ECO:0000256" key="5">
    <source>
        <dbReference type="ARBA" id="ARBA00022692"/>
    </source>
</evidence>
<comment type="pathway">
    <text evidence="2">Cell wall biogenesis; lipoteichoic acid biosynthesis.</text>
</comment>
<evidence type="ECO:0000256" key="1">
    <source>
        <dbReference type="ARBA" id="ARBA00004651"/>
    </source>
</evidence>
<dbReference type="InterPro" id="IPR017850">
    <property type="entry name" value="Alkaline_phosphatase_core_sf"/>
</dbReference>
<dbReference type="GO" id="GO:0046872">
    <property type="term" value="F:metal ion binding"/>
    <property type="evidence" value="ECO:0007669"/>
    <property type="project" value="UniProtKB-KW"/>
</dbReference>
<dbReference type="CDD" id="cd16015">
    <property type="entry name" value="LTA_synthase"/>
    <property type="match status" value="1"/>
</dbReference>
<proteinExistence type="inferred from homology"/>
<evidence type="ECO:0000313" key="14">
    <source>
        <dbReference type="EMBL" id="PYI53858.1"/>
    </source>
</evidence>
<feature type="transmembrane region" description="Helical" evidence="12">
    <location>
        <begin position="111"/>
        <end position="127"/>
    </location>
</feature>
<dbReference type="Pfam" id="PF00884">
    <property type="entry name" value="Sulfatase"/>
    <property type="match status" value="1"/>
</dbReference>
<name>A0A2V5K3P6_9BACL</name>
<evidence type="ECO:0000256" key="2">
    <source>
        <dbReference type="ARBA" id="ARBA00004936"/>
    </source>
</evidence>
<comment type="subcellular location">
    <subcellularLocation>
        <location evidence="1">Cell membrane</location>
        <topology evidence="1">Multi-pass membrane protein</topology>
    </subcellularLocation>
</comment>
<feature type="binding site" evidence="11">
    <location>
        <position position="240"/>
    </location>
    <ligand>
        <name>Mn(2+)</name>
        <dbReference type="ChEBI" id="CHEBI:29035"/>
    </ligand>
</feature>
<protein>
    <submittedName>
        <fullName evidence="14">Sulfatase</fullName>
    </submittedName>
</protein>
<sequence>MTRIRPFLFFSAIMTIKSFLTWSVLYEETWSWTPLLTEIPFIWIFFCLIELFASKRKLAVYVLVNLLFTAVFFAVIMYYKYYGVIVTYHALKMVNQVTAVKNSVFSLMHPYYLFIFLDVVVLGAMLLRSKRAELWKRIAAPRAHRGVLTFVLAGSIALCLSNIVPNRASMSEFNQAKEMGILGYEAYTIFAKKEPEPIAAGDITQQTIDVLKGTQPPETPETPEYAGAASGRNVIIIQLESFQNFLVDLKVDGKEVTPVLNGLVRDHFYFPRFYQQVGPGNTSDAEFVVNTSYYIPPTDAATQRYAGKRLPSLPKLLAANGYRSATFHTNTVEFWNRGQLYDALGFERYYDSSFFGQEDIVFFGASDETLYAKTADELKRLRDEGKPVYAHVISMTAHHPYTIPPEKDRIAVPERYRGTFVGDYLRAQSYADYALGQFIDKLKANGLWDESLIVVYGDHLGLPIYSLTRDEKDMMNELLGHPYAYPDMLNVPLVLAAPGVTQPQTFERVGGQVDLLPTIANLLGVSLADYLHFGLDLLNESANLLPQRYYLPTGSFINEEAIFVPGNGFSDGVSYPLDATGPTSGPPTEEQYERALRLLRLSDSYVSQLPDKVTVPEP</sequence>
<feature type="transmembrane region" description="Helical" evidence="12">
    <location>
        <begin position="147"/>
        <end position="164"/>
    </location>
</feature>
<dbReference type="EMBL" id="QJVJ01000006">
    <property type="protein sequence ID" value="PYI53858.1"/>
    <property type="molecule type" value="Genomic_DNA"/>
</dbReference>
<evidence type="ECO:0000259" key="13">
    <source>
        <dbReference type="Pfam" id="PF00884"/>
    </source>
</evidence>
<evidence type="ECO:0000256" key="4">
    <source>
        <dbReference type="ARBA" id="ARBA00022475"/>
    </source>
</evidence>
<evidence type="ECO:0000256" key="7">
    <source>
        <dbReference type="ARBA" id="ARBA00023136"/>
    </source>
</evidence>
<keyword evidence="10" id="KW-0464">Manganese</keyword>
<dbReference type="InterPro" id="IPR050448">
    <property type="entry name" value="OpgB/LTA_synthase_biosynth"/>
</dbReference>
<dbReference type="InterPro" id="IPR012160">
    <property type="entry name" value="LtaS-like"/>
</dbReference>
<dbReference type="Gene3D" id="3.40.720.10">
    <property type="entry name" value="Alkaline Phosphatase, subunit A"/>
    <property type="match status" value="1"/>
</dbReference>
<evidence type="ECO:0000256" key="11">
    <source>
        <dbReference type="PIRSR" id="PIRSR005091-3"/>
    </source>
</evidence>